<keyword evidence="8" id="KW-0413">Isomerase</keyword>
<dbReference type="EMBL" id="BAABFB010000023">
    <property type="protein sequence ID" value="GAA4474349.1"/>
    <property type="molecule type" value="Genomic_DNA"/>
</dbReference>
<dbReference type="InterPro" id="IPR036724">
    <property type="entry name" value="Cobalamin-bd_sf"/>
</dbReference>
<proteinExistence type="inferred from homology"/>
<dbReference type="Pfam" id="PF01642">
    <property type="entry name" value="MM_CoA_mutase"/>
    <property type="match status" value="1"/>
</dbReference>
<dbReference type="Gene3D" id="3.40.50.280">
    <property type="entry name" value="Cobalamin-binding domain"/>
    <property type="match status" value="1"/>
</dbReference>
<keyword evidence="7" id="KW-0479">Metal-binding</keyword>
<dbReference type="NCBIfam" id="TIGR00641">
    <property type="entry name" value="acid_CoA_mut_N"/>
    <property type="match status" value="1"/>
</dbReference>
<dbReference type="InterPro" id="IPR006099">
    <property type="entry name" value="MeMalonylCoA_mutase_a/b_cat"/>
</dbReference>
<dbReference type="PROSITE" id="PS00544">
    <property type="entry name" value="METMALONYL_COA_MUTASE"/>
    <property type="match status" value="1"/>
</dbReference>
<sequence>MSIKHEIGSFADVPLTDPAAPAPSAPTESEVAAHIEEAAKANNYTVEDVVWSTPEGIDVKPVFTKADRDAAEASGYPLDSFPGAAPFLRGPYPTMYVNQPWTIRQYAGFSTAAESNAFYRRNLASGQKGLSVAFDLATHRGYDSDHPRVQGDVGMAGVAIDSILDMRQLFDGIDLSQVSVSMTMNGAVLPILALYVVAAEEQGVTPEQLAGTIQNDILKEFMVRNTYIYPPKPSMRIISDIFAYTSAKMPKFNSISISGYHIQEAGATADLELAYTLADGIEYIRAGLDAGMDIDKFAPRLSFFWAIGMNFFMEVAKLRAGRLLWSELVAKFDPKSSKSLSLRTHSQTSGWSLTAQDVFNNVARTCVEAMAATQGHTQSLHTNALDEAIALPTDFSARIARNTQLLLQQESGTTRPIDPWGGSHYVEWLTNELANRARAHIAEVEEAGGMAQAISEGIPKLRIEEAAARTQARIDSGRQPLIGVNKYVPDEDDSIEVLKVDNTKVRAEQLAKLQQLRAERDEAAAQAALAELTRAAGSADGGMENNLLALAVNAARAKATVGEISDALEKVYGRHQAEIRTISGVYRDEAGKSENISTATELVEKFAESEGRRPRILVAKMGQDGHDRGQKVISTGFADLGFDVDVGPLFQTPEEVAQQAADADVHIVGVSSLAAGHLTLVPALREALASVGRPDIMVVVGGVIPPGDFDELYRAGAAAIFPPGTVLADAAIGLLQKLSEQLGHDPIAAG</sequence>
<dbReference type="Proteomes" id="UP001501183">
    <property type="component" value="Unassembled WGS sequence"/>
</dbReference>
<keyword evidence="13" id="KW-1185">Reference proteome</keyword>
<comment type="similarity">
    <text evidence="3">Belongs to the methylmalonyl-CoA mutase family.</text>
</comment>
<dbReference type="EC" id="5.4.99.2" evidence="5"/>
<dbReference type="Pfam" id="PF02310">
    <property type="entry name" value="B12-binding"/>
    <property type="match status" value="1"/>
</dbReference>
<organism evidence="12 13">
    <name type="scientific">Rhodococcus olei</name>
    <dbReference type="NCBI Taxonomy" id="2161675"/>
    <lineage>
        <taxon>Bacteria</taxon>
        <taxon>Bacillati</taxon>
        <taxon>Actinomycetota</taxon>
        <taxon>Actinomycetes</taxon>
        <taxon>Mycobacteriales</taxon>
        <taxon>Nocardiaceae</taxon>
        <taxon>Rhodococcus</taxon>
    </lineage>
</organism>
<evidence type="ECO:0000259" key="11">
    <source>
        <dbReference type="PROSITE" id="PS51332"/>
    </source>
</evidence>
<evidence type="ECO:0000256" key="10">
    <source>
        <dbReference type="SAM" id="Coils"/>
    </source>
</evidence>
<accession>A0ABP8NXV7</accession>
<dbReference type="InterPro" id="IPR016176">
    <property type="entry name" value="Cbl-dep_enz_cat"/>
</dbReference>
<dbReference type="NCBIfam" id="NF006944">
    <property type="entry name" value="PRK09426.1"/>
    <property type="match status" value="1"/>
</dbReference>
<feature type="coiled-coil region" evidence="10">
    <location>
        <begin position="506"/>
        <end position="533"/>
    </location>
</feature>
<evidence type="ECO:0000256" key="7">
    <source>
        <dbReference type="ARBA" id="ARBA00022723"/>
    </source>
</evidence>
<dbReference type="PROSITE" id="PS51332">
    <property type="entry name" value="B12_BINDING"/>
    <property type="match status" value="1"/>
</dbReference>
<keyword evidence="9" id="KW-0170">Cobalt</keyword>
<evidence type="ECO:0000256" key="2">
    <source>
        <dbReference type="ARBA" id="ARBA00001922"/>
    </source>
</evidence>
<evidence type="ECO:0000256" key="1">
    <source>
        <dbReference type="ARBA" id="ARBA00000290"/>
    </source>
</evidence>
<evidence type="ECO:0000256" key="4">
    <source>
        <dbReference type="ARBA" id="ARBA00011870"/>
    </source>
</evidence>
<name>A0ABP8NXV7_9NOCA</name>
<protein>
    <recommendedName>
        <fullName evidence="5">methylmalonyl-CoA mutase</fullName>
        <ecNumber evidence="5">5.4.99.2</ecNumber>
    </recommendedName>
</protein>
<dbReference type="SUPFAM" id="SSF51703">
    <property type="entry name" value="Cobalamin (vitamin B12)-dependent enzymes"/>
    <property type="match status" value="1"/>
</dbReference>
<comment type="caution">
    <text evidence="12">The sequence shown here is derived from an EMBL/GenBank/DDBJ whole genome shotgun (WGS) entry which is preliminary data.</text>
</comment>
<dbReference type="PANTHER" id="PTHR48101:SF4">
    <property type="entry name" value="METHYLMALONYL-COA MUTASE, MITOCHONDRIAL"/>
    <property type="match status" value="1"/>
</dbReference>
<keyword evidence="6" id="KW-0846">Cobalamin</keyword>
<dbReference type="InterPro" id="IPR006158">
    <property type="entry name" value="Cobalamin-bd"/>
</dbReference>
<keyword evidence="10" id="KW-0175">Coiled coil</keyword>
<evidence type="ECO:0000256" key="8">
    <source>
        <dbReference type="ARBA" id="ARBA00023235"/>
    </source>
</evidence>
<evidence type="ECO:0000256" key="3">
    <source>
        <dbReference type="ARBA" id="ARBA00008465"/>
    </source>
</evidence>
<dbReference type="NCBIfam" id="TIGR00640">
    <property type="entry name" value="acid_CoA_mut_C"/>
    <property type="match status" value="1"/>
</dbReference>
<evidence type="ECO:0000313" key="12">
    <source>
        <dbReference type="EMBL" id="GAA4474349.1"/>
    </source>
</evidence>
<dbReference type="Gene3D" id="3.20.20.240">
    <property type="entry name" value="Methylmalonyl-CoA mutase"/>
    <property type="match status" value="1"/>
</dbReference>
<feature type="domain" description="B12-binding" evidence="11">
    <location>
        <begin position="613"/>
        <end position="745"/>
    </location>
</feature>
<dbReference type="InterPro" id="IPR058549">
    <property type="entry name" value="MeMalonylCoA_mutase_a/b_site"/>
</dbReference>
<dbReference type="InterPro" id="IPR006098">
    <property type="entry name" value="MMCoA_mutase_a_cat"/>
</dbReference>
<dbReference type="PANTHER" id="PTHR48101">
    <property type="entry name" value="METHYLMALONYL-COA MUTASE, MITOCHONDRIAL-RELATED"/>
    <property type="match status" value="1"/>
</dbReference>
<evidence type="ECO:0000256" key="9">
    <source>
        <dbReference type="ARBA" id="ARBA00023285"/>
    </source>
</evidence>
<evidence type="ECO:0000256" key="6">
    <source>
        <dbReference type="ARBA" id="ARBA00022628"/>
    </source>
</evidence>
<comment type="cofactor">
    <cofactor evidence="2">
        <name>adenosylcob(III)alamin</name>
        <dbReference type="ChEBI" id="CHEBI:18408"/>
    </cofactor>
</comment>
<dbReference type="InterPro" id="IPR006159">
    <property type="entry name" value="Acid_CoA_mut_C"/>
</dbReference>
<dbReference type="RefSeq" id="WP_345342642.1">
    <property type="nucleotide sequence ID" value="NZ_BAABFB010000023.1"/>
</dbReference>
<comment type="subunit">
    <text evidence="4">Heterodimer of an alpha and a beta chain.</text>
</comment>
<evidence type="ECO:0000256" key="5">
    <source>
        <dbReference type="ARBA" id="ARBA00012398"/>
    </source>
</evidence>
<gene>
    <name evidence="12" type="primary">scpA</name>
    <name evidence="12" type="ORF">GCM10023094_09820</name>
</gene>
<dbReference type="CDD" id="cd03679">
    <property type="entry name" value="MM_CoA_mutase_alpha_like"/>
    <property type="match status" value="1"/>
</dbReference>
<evidence type="ECO:0000313" key="13">
    <source>
        <dbReference type="Proteomes" id="UP001501183"/>
    </source>
</evidence>
<comment type="catalytic activity">
    <reaction evidence="1">
        <text>(R)-methylmalonyl-CoA = succinyl-CoA</text>
        <dbReference type="Rhea" id="RHEA:22888"/>
        <dbReference type="ChEBI" id="CHEBI:57292"/>
        <dbReference type="ChEBI" id="CHEBI:57326"/>
        <dbReference type="EC" id="5.4.99.2"/>
    </reaction>
</comment>
<reference evidence="13" key="1">
    <citation type="journal article" date="2019" name="Int. J. Syst. Evol. Microbiol.">
        <title>The Global Catalogue of Microorganisms (GCM) 10K type strain sequencing project: providing services to taxonomists for standard genome sequencing and annotation.</title>
        <authorList>
            <consortium name="The Broad Institute Genomics Platform"/>
            <consortium name="The Broad Institute Genome Sequencing Center for Infectious Disease"/>
            <person name="Wu L."/>
            <person name="Ma J."/>
        </authorList>
    </citation>
    <scope>NUCLEOTIDE SEQUENCE [LARGE SCALE GENOMIC DNA]</scope>
    <source>
        <strain evidence="13">JCM 32206</strain>
    </source>
</reference>
<dbReference type="SUPFAM" id="SSF52242">
    <property type="entry name" value="Cobalamin (vitamin B12)-binding domain"/>
    <property type="match status" value="1"/>
</dbReference>
<dbReference type="CDD" id="cd02071">
    <property type="entry name" value="MM_CoA_mut_B12_BD"/>
    <property type="match status" value="1"/>
</dbReference>